<sequence>MENRVSVTFISTGRVRMRKPMSGQPMSHRNATLRLVRCFTGEWTNWFPIGVFLVQHPDGPVLVDAGASPRCMEAGYFPTLSYFVSILNQLEVSMEDDLLSQLSKIGVHPKTLQAIVLSHLHHDHTGALEDLVREAPNVPIYVNRDHWEAFGKSPRYAAMQGCAPNHWPENFSPRLLNFDDKAVGPWSKSASITKDQCILAVETPGHVPGHISIVVLDRGGQTNSETTYLLTGDATYNLQLLENGEPDGINNDPETAFKSLELIKEFARQQDVVVLPSHDPDTPHLLREKKIYKPKPA</sequence>
<dbReference type="RefSeq" id="XP_070892377.1">
    <property type="nucleotide sequence ID" value="XM_071047626.1"/>
</dbReference>
<dbReference type="InterPro" id="IPR051013">
    <property type="entry name" value="MBL_superfamily_lactonases"/>
</dbReference>
<evidence type="ECO:0000256" key="4">
    <source>
        <dbReference type="ARBA" id="ARBA00022801"/>
    </source>
</evidence>
<evidence type="ECO:0000256" key="5">
    <source>
        <dbReference type="ARBA" id="ARBA00022833"/>
    </source>
</evidence>
<keyword evidence="4" id="KW-0378">Hydrolase</keyword>
<dbReference type="PANTHER" id="PTHR42978">
    <property type="entry name" value="QUORUM-QUENCHING LACTONASE YTNP-RELATED-RELATED"/>
    <property type="match status" value="1"/>
</dbReference>
<accession>A0ABR4JBG8</accession>
<keyword evidence="9" id="KW-1185">Reference proteome</keyword>
<dbReference type="InterPro" id="IPR001279">
    <property type="entry name" value="Metallo-B-lactamas"/>
</dbReference>
<dbReference type="PANTHER" id="PTHR42978:SF2">
    <property type="entry name" value="102 KBASES UNSTABLE REGION: FROM 1 TO 119443"/>
    <property type="match status" value="1"/>
</dbReference>
<dbReference type="SMART" id="SM00849">
    <property type="entry name" value="Lactamase_B"/>
    <property type="match status" value="1"/>
</dbReference>
<evidence type="ECO:0000313" key="8">
    <source>
        <dbReference type="EMBL" id="KAL2837077.1"/>
    </source>
</evidence>
<evidence type="ECO:0000256" key="6">
    <source>
        <dbReference type="SAM" id="MobiDB-lite"/>
    </source>
</evidence>
<keyword evidence="5" id="KW-0862">Zinc</keyword>
<name>A0ABR4JBG8_9EURO</name>
<comment type="similarity">
    <text evidence="2">Belongs to the metallo-beta-lactamase superfamily.</text>
</comment>
<reference evidence="8 9" key="1">
    <citation type="submission" date="2024-07" db="EMBL/GenBank/DDBJ databases">
        <title>Section-level genome sequencing and comparative genomics of Aspergillus sections Usti and Cavernicolus.</title>
        <authorList>
            <consortium name="Lawrence Berkeley National Laboratory"/>
            <person name="Nybo J.L."/>
            <person name="Vesth T.C."/>
            <person name="Theobald S."/>
            <person name="Frisvad J.C."/>
            <person name="Larsen T.O."/>
            <person name="Kjaerboelling I."/>
            <person name="Rothschild-Mancinelli K."/>
            <person name="Lyhne E.K."/>
            <person name="Kogle M.E."/>
            <person name="Barry K."/>
            <person name="Clum A."/>
            <person name="Na H."/>
            <person name="Ledsgaard L."/>
            <person name="Lin J."/>
            <person name="Lipzen A."/>
            <person name="Kuo A."/>
            <person name="Riley R."/>
            <person name="Mondo S."/>
            <person name="LaButti K."/>
            <person name="Haridas S."/>
            <person name="Pangalinan J."/>
            <person name="Salamov A.A."/>
            <person name="Simmons B.A."/>
            <person name="Magnuson J.K."/>
            <person name="Chen J."/>
            <person name="Drula E."/>
            <person name="Henrissat B."/>
            <person name="Wiebenga A."/>
            <person name="Lubbers R.J."/>
            <person name="Gomes A.C."/>
            <person name="Macurrencykelacurrency M.R."/>
            <person name="Stajich J."/>
            <person name="Grigoriev I.V."/>
            <person name="Mortensen U.H."/>
            <person name="De vries R.P."/>
            <person name="Baker S.E."/>
            <person name="Andersen M.R."/>
        </authorList>
    </citation>
    <scope>NUCLEOTIDE SEQUENCE [LARGE SCALE GENOMIC DNA]</scope>
    <source>
        <strain evidence="8 9">CBS 756.74</strain>
    </source>
</reference>
<feature type="region of interest" description="Disordered" evidence="6">
    <location>
        <begin position="277"/>
        <end position="297"/>
    </location>
</feature>
<keyword evidence="3" id="KW-0479">Metal-binding</keyword>
<evidence type="ECO:0000313" key="9">
    <source>
        <dbReference type="Proteomes" id="UP001610444"/>
    </source>
</evidence>
<protein>
    <submittedName>
        <fullName evidence="8">Beta-lactamase-like protein</fullName>
    </submittedName>
</protein>
<dbReference type="Pfam" id="PF00753">
    <property type="entry name" value="Lactamase_B"/>
    <property type="match status" value="1"/>
</dbReference>
<dbReference type="Gene3D" id="3.60.15.10">
    <property type="entry name" value="Ribonuclease Z/Hydroxyacylglutathione hydrolase-like"/>
    <property type="match status" value="1"/>
</dbReference>
<dbReference type="Proteomes" id="UP001610444">
    <property type="component" value="Unassembled WGS sequence"/>
</dbReference>
<dbReference type="CDD" id="cd07729">
    <property type="entry name" value="AHL_lactonase_MBL-fold"/>
    <property type="match status" value="1"/>
</dbReference>
<feature type="domain" description="Metallo-beta-lactamase" evidence="7">
    <location>
        <begin position="48"/>
        <end position="278"/>
    </location>
</feature>
<evidence type="ECO:0000259" key="7">
    <source>
        <dbReference type="SMART" id="SM00849"/>
    </source>
</evidence>
<dbReference type="GeneID" id="98162790"/>
<evidence type="ECO:0000256" key="2">
    <source>
        <dbReference type="ARBA" id="ARBA00007749"/>
    </source>
</evidence>
<comment type="caution">
    <text evidence="8">The sequence shown here is derived from an EMBL/GenBank/DDBJ whole genome shotgun (WGS) entry which is preliminary data.</text>
</comment>
<gene>
    <name evidence="8" type="ORF">BJX68DRAFT_274254</name>
</gene>
<feature type="compositionally biased region" description="Basic and acidic residues" evidence="6">
    <location>
        <begin position="278"/>
        <end position="291"/>
    </location>
</feature>
<dbReference type="SUPFAM" id="SSF56281">
    <property type="entry name" value="Metallo-hydrolase/oxidoreductase"/>
    <property type="match status" value="1"/>
</dbReference>
<dbReference type="InterPro" id="IPR036866">
    <property type="entry name" value="RibonucZ/Hydroxyglut_hydro"/>
</dbReference>
<proteinExistence type="inferred from homology"/>
<evidence type="ECO:0000256" key="1">
    <source>
        <dbReference type="ARBA" id="ARBA00001947"/>
    </source>
</evidence>
<organism evidence="8 9">
    <name type="scientific">Aspergillus pseudodeflectus</name>
    <dbReference type="NCBI Taxonomy" id="176178"/>
    <lineage>
        <taxon>Eukaryota</taxon>
        <taxon>Fungi</taxon>
        <taxon>Dikarya</taxon>
        <taxon>Ascomycota</taxon>
        <taxon>Pezizomycotina</taxon>
        <taxon>Eurotiomycetes</taxon>
        <taxon>Eurotiomycetidae</taxon>
        <taxon>Eurotiales</taxon>
        <taxon>Aspergillaceae</taxon>
        <taxon>Aspergillus</taxon>
        <taxon>Aspergillus subgen. Nidulantes</taxon>
    </lineage>
</organism>
<comment type="cofactor">
    <cofactor evidence="1">
        <name>Zn(2+)</name>
        <dbReference type="ChEBI" id="CHEBI:29105"/>
    </cofactor>
</comment>
<dbReference type="EMBL" id="JBFXLR010000103">
    <property type="protein sequence ID" value="KAL2837077.1"/>
    <property type="molecule type" value="Genomic_DNA"/>
</dbReference>
<evidence type="ECO:0000256" key="3">
    <source>
        <dbReference type="ARBA" id="ARBA00022723"/>
    </source>
</evidence>